<dbReference type="CDD" id="cd01949">
    <property type="entry name" value="GGDEF"/>
    <property type="match status" value="1"/>
</dbReference>
<feature type="domain" description="GGDEF" evidence="2">
    <location>
        <begin position="360"/>
        <end position="495"/>
    </location>
</feature>
<sequence length="502" mass="56619">MNKTITETGELNRSGSFIRMMIVYFVICLIGLAVMITSINVLMKEHDKKLTGKICDLVAEKMNNSIKYMTTSAQNMSAMLTAQKHRDLQALYDEFADLEGDGYVSMGLIDDSGKVYASDQQLAEFEKWHLIDTAHQADPVSISSPYRSGLTGEPVITLFADMKYGAGKKGWLFLTYPLKEIQNMASTETLADETEIWLMDTESNNVIQCSGGDEHGSGSWANAMLIFERNIDKRDVGKYSEWMQSMKNGKHSAGVVYRIGSTRYSQVYADINFMHGWNVVVRIPSSAMSSTMEKFRGVVILYILTLLFSTTVMFVLTHRRDAADREILKNLSIHDPLTDVMNRRALDVAAHNYFQNTLKPDCAVLFIDVDYFKLVNDRYGHDAGDKVLVEFAALLKELFGDMGLISRYGGDEFLVFIKNADKLKIESKVSDLKRRVHDIKPITRKEGDDYSISCSCGGALCPHDARDFVKLKACADRALYRVKNLGRDDYGWYDGKKSSEEK</sequence>
<dbReference type="SMART" id="SM00267">
    <property type="entry name" value="GGDEF"/>
    <property type="match status" value="1"/>
</dbReference>
<proteinExistence type="predicted"/>
<evidence type="ECO:0000313" key="3">
    <source>
        <dbReference type="EMBL" id="EXM40503.1"/>
    </source>
</evidence>
<name>A0A011W139_RUMAL</name>
<keyword evidence="4" id="KW-1185">Reference proteome</keyword>
<dbReference type="RefSeq" id="WP_037284376.1">
    <property type="nucleotide sequence ID" value="NZ_JEOB01000001.1"/>
</dbReference>
<keyword evidence="1" id="KW-1133">Transmembrane helix</keyword>
<dbReference type="InterPro" id="IPR029787">
    <property type="entry name" value="Nucleotide_cyclase"/>
</dbReference>
<dbReference type="Pfam" id="PF00990">
    <property type="entry name" value="GGDEF"/>
    <property type="match status" value="1"/>
</dbReference>
<dbReference type="InterPro" id="IPR000160">
    <property type="entry name" value="GGDEF_dom"/>
</dbReference>
<dbReference type="PATRIC" id="fig|1341156.4.peg.762"/>
<protein>
    <submittedName>
        <fullName evidence="3">Diguanylate cyclase</fullName>
    </submittedName>
</protein>
<dbReference type="PROSITE" id="PS50887">
    <property type="entry name" value="GGDEF"/>
    <property type="match status" value="1"/>
</dbReference>
<dbReference type="SUPFAM" id="SSF55073">
    <property type="entry name" value="Nucleotide cyclase"/>
    <property type="match status" value="1"/>
</dbReference>
<evidence type="ECO:0000259" key="2">
    <source>
        <dbReference type="PROSITE" id="PS50887"/>
    </source>
</evidence>
<feature type="transmembrane region" description="Helical" evidence="1">
    <location>
        <begin position="20"/>
        <end position="43"/>
    </location>
</feature>
<comment type="caution">
    <text evidence="3">The sequence shown here is derived from an EMBL/GenBank/DDBJ whole genome shotgun (WGS) entry which is preliminary data.</text>
</comment>
<dbReference type="AlphaFoldDB" id="A0A011W139"/>
<keyword evidence="1" id="KW-0472">Membrane</keyword>
<dbReference type="OrthoDB" id="9804955at2"/>
<dbReference type="InterPro" id="IPR043128">
    <property type="entry name" value="Rev_trsase/Diguanyl_cyclase"/>
</dbReference>
<dbReference type="CDD" id="cd18773">
    <property type="entry name" value="PDC1_HK_sensor"/>
    <property type="match status" value="1"/>
</dbReference>
<dbReference type="Proteomes" id="UP000021369">
    <property type="component" value="Unassembled WGS sequence"/>
</dbReference>
<accession>A0A011W139</accession>
<dbReference type="PANTHER" id="PTHR45138">
    <property type="entry name" value="REGULATORY COMPONENTS OF SENSORY TRANSDUCTION SYSTEM"/>
    <property type="match status" value="1"/>
</dbReference>
<dbReference type="InterPro" id="IPR050469">
    <property type="entry name" value="Diguanylate_Cyclase"/>
</dbReference>
<keyword evidence="1" id="KW-0812">Transmembrane</keyword>
<dbReference type="NCBIfam" id="TIGR00254">
    <property type="entry name" value="GGDEF"/>
    <property type="match status" value="1"/>
</dbReference>
<evidence type="ECO:0000313" key="4">
    <source>
        <dbReference type="Proteomes" id="UP000021369"/>
    </source>
</evidence>
<reference evidence="3 4" key="1">
    <citation type="submission" date="2013-06" db="EMBL/GenBank/DDBJ databases">
        <title>Rumen cellulosomics: divergent fiber-degrading strategies revealed by comparative genome-wide analysis of six Ruminococcal strains.</title>
        <authorList>
            <person name="Dassa B."/>
            <person name="Borovok I."/>
            <person name="Lamed R."/>
            <person name="Flint H."/>
            <person name="Yeoman C.J."/>
            <person name="White B."/>
            <person name="Bayer E.A."/>
        </authorList>
    </citation>
    <scope>NUCLEOTIDE SEQUENCE [LARGE SCALE GENOMIC DNA]</scope>
    <source>
        <strain evidence="3 4">SY3</strain>
    </source>
</reference>
<dbReference type="GO" id="GO:0052621">
    <property type="term" value="F:diguanylate cyclase activity"/>
    <property type="evidence" value="ECO:0007669"/>
    <property type="project" value="TreeGrafter"/>
</dbReference>
<feature type="transmembrane region" description="Helical" evidence="1">
    <location>
        <begin position="298"/>
        <end position="316"/>
    </location>
</feature>
<dbReference type="Gene3D" id="3.30.70.270">
    <property type="match status" value="1"/>
</dbReference>
<evidence type="ECO:0000256" key="1">
    <source>
        <dbReference type="SAM" id="Phobius"/>
    </source>
</evidence>
<dbReference type="PANTHER" id="PTHR45138:SF9">
    <property type="entry name" value="DIGUANYLATE CYCLASE DGCM-RELATED"/>
    <property type="match status" value="1"/>
</dbReference>
<organism evidence="3 4">
    <name type="scientific">Ruminococcus albus SY3</name>
    <dbReference type="NCBI Taxonomy" id="1341156"/>
    <lineage>
        <taxon>Bacteria</taxon>
        <taxon>Bacillati</taxon>
        <taxon>Bacillota</taxon>
        <taxon>Clostridia</taxon>
        <taxon>Eubacteriales</taxon>
        <taxon>Oscillospiraceae</taxon>
        <taxon>Ruminococcus</taxon>
    </lineage>
</organism>
<dbReference type="EMBL" id="JEOB01000001">
    <property type="protein sequence ID" value="EXM40503.1"/>
    <property type="molecule type" value="Genomic_DNA"/>
</dbReference>
<gene>
    <name evidence="3" type="ORF">RASY3_01155</name>
</gene>